<keyword evidence="11" id="KW-0238">DNA-binding</keyword>
<evidence type="ECO:0000256" key="11">
    <source>
        <dbReference type="ARBA" id="ARBA00023125"/>
    </source>
</evidence>
<dbReference type="InterPro" id="IPR036388">
    <property type="entry name" value="WH-like_DNA-bd_sf"/>
</dbReference>
<evidence type="ECO:0000256" key="6">
    <source>
        <dbReference type="ARBA" id="ARBA00022491"/>
    </source>
</evidence>
<evidence type="ECO:0000256" key="12">
    <source>
        <dbReference type="ARBA" id="ARBA00023163"/>
    </source>
</evidence>
<feature type="binding site" evidence="13">
    <location>
        <position position="97"/>
    </location>
    <ligand>
        <name>Zn(2+)</name>
        <dbReference type="ChEBI" id="CHEBI:29105"/>
    </ligand>
</feature>
<keyword evidence="5" id="KW-0963">Cytoplasm</keyword>
<gene>
    <name evidence="15" type="ORF">CLG94_06170</name>
</gene>
<evidence type="ECO:0000256" key="2">
    <source>
        <dbReference type="ARBA" id="ARBA00007957"/>
    </source>
</evidence>
<dbReference type="Gene3D" id="1.10.10.10">
    <property type="entry name" value="Winged helix-like DNA-binding domain superfamily/Winged helix DNA-binding domain"/>
    <property type="match status" value="1"/>
</dbReference>
<dbReference type="InterPro" id="IPR036390">
    <property type="entry name" value="WH_DNA-bd_sf"/>
</dbReference>
<evidence type="ECO:0000256" key="1">
    <source>
        <dbReference type="ARBA" id="ARBA00004496"/>
    </source>
</evidence>
<dbReference type="CDD" id="cd07153">
    <property type="entry name" value="Fur_like"/>
    <property type="match status" value="1"/>
</dbReference>
<evidence type="ECO:0000256" key="5">
    <source>
        <dbReference type="ARBA" id="ARBA00022490"/>
    </source>
</evidence>
<keyword evidence="6" id="KW-0678">Repressor</keyword>
<dbReference type="GO" id="GO:1900705">
    <property type="term" value="P:negative regulation of siderophore biosynthetic process"/>
    <property type="evidence" value="ECO:0007669"/>
    <property type="project" value="TreeGrafter"/>
</dbReference>
<evidence type="ECO:0000256" key="13">
    <source>
        <dbReference type="PIRSR" id="PIRSR602481-1"/>
    </source>
</evidence>
<keyword evidence="10" id="KW-0805">Transcription regulation</keyword>
<feature type="binding site" evidence="14">
    <location>
        <position position="129"/>
    </location>
    <ligand>
        <name>Fe cation</name>
        <dbReference type="ChEBI" id="CHEBI:24875"/>
    </ligand>
</feature>
<feature type="binding site" evidence="13">
    <location>
        <position position="140"/>
    </location>
    <ligand>
        <name>Zn(2+)</name>
        <dbReference type="ChEBI" id="CHEBI:29105"/>
    </ligand>
</feature>
<evidence type="ECO:0000256" key="3">
    <source>
        <dbReference type="ARBA" id="ARBA00011738"/>
    </source>
</evidence>
<dbReference type="Proteomes" id="UP000241436">
    <property type="component" value="Unassembled WGS sequence"/>
</dbReference>
<comment type="subunit">
    <text evidence="3">Homodimer.</text>
</comment>
<organism evidence="15 16">
    <name type="scientific">Candidatus Methylomirabilis limnetica</name>
    <dbReference type="NCBI Taxonomy" id="2033718"/>
    <lineage>
        <taxon>Bacteria</taxon>
        <taxon>Candidatus Methylomirabilota</taxon>
        <taxon>Candidatus Methylomirabilia</taxon>
        <taxon>Candidatus Methylomirabilales</taxon>
        <taxon>Candidatus Methylomirabilaceae</taxon>
        <taxon>Candidatus Methylomirabilis</taxon>
    </lineage>
</organism>
<comment type="cofactor">
    <cofactor evidence="13">
        <name>Zn(2+)</name>
        <dbReference type="ChEBI" id="CHEBI:29105"/>
    </cofactor>
    <text evidence="13">Binds 1 zinc ion per subunit.</text>
</comment>
<feature type="binding site" evidence="14">
    <location>
        <position position="91"/>
    </location>
    <ligand>
        <name>Fe cation</name>
        <dbReference type="ChEBI" id="CHEBI:24875"/>
    </ligand>
</feature>
<dbReference type="GO" id="GO:0000976">
    <property type="term" value="F:transcription cis-regulatory region binding"/>
    <property type="evidence" value="ECO:0007669"/>
    <property type="project" value="TreeGrafter"/>
</dbReference>
<dbReference type="InterPro" id="IPR002481">
    <property type="entry name" value="FUR"/>
</dbReference>
<dbReference type="GO" id="GO:0003700">
    <property type="term" value="F:DNA-binding transcription factor activity"/>
    <property type="evidence" value="ECO:0007669"/>
    <property type="project" value="InterPro"/>
</dbReference>
<dbReference type="RefSeq" id="WP_107561985.1">
    <property type="nucleotide sequence ID" value="NZ_NVQC01000017.1"/>
</dbReference>
<dbReference type="PANTHER" id="PTHR33202">
    <property type="entry name" value="ZINC UPTAKE REGULATION PROTEIN"/>
    <property type="match status" value="1"/>
</dbReference>
<feature type="binding site" evidence="13">
    <location>
        <position position="137"/>
    </location>
    <ligand>
        <name>Zn(2+)</name>
        <dbReference type="ChEBI" id="CHEBI:29105"/>
    </ligand>
</feature>
<comment type="caution">
    <text evidence="15">The sequence shown here is derived from an EMBL/GenBank/DDBJ whole genome shotgun (WGS) entry which is preliminary data.</text>
</comment>
<evidence type="ECO:0000256" key="4">
    <source>
        <dbReference type="ARBA" id="ARBA00020910"/>
    </source>
</evidence>
<evidence type="ECO:0000313" key="15">
    <source>
        <dbReference type="EMBL" id="PTL36239.1"/>
    </source>
</evidence>
<feature type="binding site" evidence="14">
    <location>
        <position position="112"/>
    </location>
    <ligand>
        <name>Fe cation</name>
        <dbReference type="ChEBI" id="CHEBI:24875"/>
    </ligand>
</feature>
<proteinExistence type="inferred from homology"/>
<reference evidence="15 16" key="1">
    <citation type="submission" date="2017-09" db="EMBL/GenBank/DDBJ databases">
        <title>Bloom of a denitrifying methanotroph, Candidatus Methylomirabilis limnetica, in a deep stratified lake.</title>
        <authorList>
            <person name="Graf J.S."/>
            <person name="Marchant H.K."/>
            <person name="Tienken D."/>
            <person name="Hach P.F."/>
            <person name="Brand A."/>
            <person name="Schubert C.J."/>
            <person name="Kuypers M.M."/>
            <person name="Milucka J."/>
        </authorList>
    </citation>
    <scope>NUCLEOTIDE SEQUENCE [LARGE SCALE GENOMIC DNA]</scope>
    <source>
        <strain evidence="15 16">Zug</strain>
    </source>
</reference>
<feature type="binding site" evidence="13">
    <location>
        <position position="100"/>
    </location>
    <ligand>
        <name>Zn(2+)</name>
        <dbReference type="ChEBI" id="CHEBI:29105"/>
    </ligand>
</feature>
<dbReference type="AlphaFoldDB" id="A0A2T4TYR5"/>
<dbReference type="GO" id="GO:0005829">
    <property type="term" value="C:cytosol"/>
    <property type="evidence" value="ECO:0007669"/>
    <property type="project" value="TreeGrafter"/>
</dbReference>
<keyword evidence="12" id="KW-0804">Transcription</keyword>
<keyword evidence="8 13" id="KW-0862">Zinc</keyword>
<keyword evidence="9 14" id="KW-0408">Iron</keyword>
<dbReference type="GO" id="GO:0045892">
    <property type="term" value="P:negative regulation of DNA-templated transcription"/>
    <property type="evidence" value="ECO:0007669"/>
    <property type="project" value="TreeGrafter"/>
</dbReference>
<evidence type="ECO:0000256" key="9">
    <source>
        <dbReference type="ARBA" id="ARBA00023004"/>
    </source>
</evidence>
<evidence type="ECO:0000256" key="14">
    <source>
        <dbReference type="PIRSR" id="PIRSR602481-2"/>
    </source>
</evidence>
<dbReference type="OrthoDB" id="8659436at2"/>
<keyword evidence="16" id="KW-1185">Reference proteome</keyword>
<dbReference type="GO" id="GO:0008270">
    <property type="term" value="F:zinc ion binding"/>
    <property type="evidence" value="ECO:0007669"/>
    <property type="project" value="TreeGrafter"/>
</dbReference>
<comment type="subcellular location">
    <subcellularLocation>
        <location evidence="1">Cytoplasm</location>
    </subcellularLocation>
</comment>
<sequence>MKAKLLQFQQYLHRAGLKATRQRELIARAFFATTTHVSAEGLYRQVGGRNPRIGLVTVYRTLKLLKNAGLAHERQFGDGRGLFEHASSERHHDHIICTECGKITEFASCEIEALQEQIVRRLGFSIQYHKLELYGLCRDCGANVSRGPGKVSAIVAG</sequence>
<evidence type="ECO:0000256" key="10">
    <source>
        <dbReference type="ARBA" id="ARBA00023015"/>
    </source>
</evidence>
<dbReference type="PANTHER" id="PTHR33202:SF2">
    <property type="entry name" value="FERRIC UPTAKE REGULATION PROTEIN"/>
    <property type="match status" value="1"/>
</dbReference>
<comment type="cofactor">
    <cofactor evidence="14">
        <name>Mn(2+)</name>
        <dbReference type="ChEBI" id="CHEBI:29035"/>
    </cofactor>
    <cofactor evidence="14">
        <name>Fe(2+)</name>
        <dbReference type="ChEBI" id="CHEBI:29033"/>
    </cofactor>
    <text evidence="14">Binds 1 Mn(2+) or Fe(2+) ion per subunit.</text>
</comment>
<evidence type="ECO:0000313" key="16">
    <source>
        <dbReference type="Proteomes" id="UP000241436"/>
    </source>
</evidence>
<dbReference type="InterPro" id="IPR043135">
    <property type="entry name" value="Fur_C"/>
</dbReference>
<evidence type="ECO:0000256" key="8">
    <source>
        <dbReference type="ARBA" id="ARBA00022833"/>
    </source>
</evidence>
<dbReference type="FunFam" id="3.30.1490.190:FF:000001">
    <property type="entry name" value="Ferric uptake regulation protein"/>
    <property type="match status" value="1"/>
</dbReference>
<dbReference type="EMBL" id="NVQC01000017">
    <property type="protein sequence ID" value="PTL36239.1"/>
    <property type="molecule type" value="Genomic_DNA"/>
</dbReference>
<reference evidence="16" key="2">
    <citation type="journal article" date="2018" name="Environ. Microbiol.">
        <title>Bloom of a denitrifying methanotroph, 'Candidatus Methylomirabilis limnetica', in a deep stratified lake.</title>
        <authorList>
            <person name="Graf J.S."/>
            <person name="Mayr M.J."/>
            <person name="Marchant H.K."/>
            <person name="Tienken D."/>
            <person name="Hach P.F."/>
            <person name="Brand A."/>
            <person name="Schubert C.J."/>
            <person name="Kuypers M.M."/>
            <person name="Milucka J."/>
        </authorList>
    </citation>
    <scope>NUCLEOTIDE SEQUENCE [LARGE SCALE GENOMIC DNA]</scope>
    <source>
        <strain evidence="16">Zug</strain>
    </source>
</reference>
<dbReference type="SUPFAM" id="SSF46785">
    <property type="entry name" value="Winged helix' DNA-binding domain"/>
    <property type="match status" value="1"/>
</dbReference>
<dbReference type="Gene3D" id="3.30.1490.190">
    <property type="match status" value="1"/>
</dbReference>
<feature type="binding site" evidence="14">
    <location>
        <position position="93"/>
    </location>
    <ligand>
        <name>Fe cation</name>
        <dbReference type="ChEBI" id="CHEBI:24875"/>
    </ligand>
</feature>
<comment type="similarity">
    <text evidence="2">Belongs to the Fur family.</text>
</comment>
<accession>A0A2T4TYR5</accession>
<protein>
    <recommendedName>
        <fullName evidence="4">Ferric uptake regulation protein</fullName>
    </recommendedName>
</protein>
<name>A0A2T4TYR5_9BACT</name>
<keyword evidence="7 13" id="KW-0479">Metal-binding</keyword>
<dbReference type="Pfam" id="PF01475">
    <property type="entry name" value="FUR"/>
    <property type="match status" value="1"/>
</dbReference>
<evidence type="ECO:0000256" key="7">
    <source>
        <dbReference type="ARBA" id="ARBA00022723"/>
    </source>
</evidence>